<name>A0A9N9N706_FUNMO</name>
<dbReference type="Proteomes" id="UP000789375">
    <property type="component" value="Unassembled WGS sequence"/>
</dbReference>
<evidence type="ECO:0000313" key="2">
    <source>
        <dbReference type="Proteomes" id="UP000789375"/>
    </source>
</evidence>
<keyword evidence="2" id="KW-1185">Reference proteome</keyword>
<organism evidence="1 2">
    <name type="scientific">Funneliformis mosseae</name>
    <name type="common">Endomycorrhizal fungus</name>
    <name type="synonym">Glomus mosseae</name>
    <dbReference type="NCBI Taxonomy" id="27381"/>
    <lineage>
        <taxon>Eukaryota</taxon>
        <taxon>Fungi</taxon>
        <taxon>Fungi incertae sedis</taxon>
        <taxon>Mucoromycota</taxon>
        <taxon>Glomeromycotina</taxon>
        <taxon>Glomeromycetes</taxon>
        <taxon>Glomerales</taxon>
        <taxon>Glomeraceae</taxon>
        <taxon>Funneliformis</taxon>
    </lineage>
</organism>
<reference evidence="1" key="1">
    <citation type="submission" date="2021-06" db="EMBL/GenBank/DDBJ databases">
        <authorList>
            <person name="Kallberg Y."/>
            <person name="Tangrot J."/>
            <person name="Rosling A."/>
        </authorList>
    </citation>
    <scope>NUCLEOTIDE SEQUENCE</scope>
    <source>
        <strain evidence="1">87-6 pot B 2015</strain>
    </source>
</reference>
<protein>
    <submittedName>
        <fullName evidence="1">1621_t:CDS:1</fullName>
    </submittedName>
</protein>
<feature type="non-terminal residue" evidence="1">
    <location>
        <position position="104"/>
    </location>
</feature>
<evidence type="ECO:0000313" key="1">
    <source>
        <dbReference type="EMBL" id="CAG8706478.1"/>
    </source>
</evidence>
<dbReference type="AlphaFoldDB" id="A0A9N9N706"/>
<accession>A0A9N9N706</accession>
<sequence>MVTTNKPEQRKKKNDDENQLQLYSLLNEIGCKDLDHLRELLAGQKLTKILAELDDRRKNVKNLNFDLTKKSEELSRLSFQIKYLEEHFKEREQVIKVEQQETIN</sequence>
<proteinExistence type="predicted"/>
<gene>
    <name evidence="1" type="ORF">FMOSSE_LOCUS14054</name>
</gene>
<dbReference type="EMBL" id="CAJVPP010009700">
    <property type="protein sequence ID" value="CAG8706478.1"/>
    <property type="molecule type" value="Genomic_DNA"/>
</dbReference>
<comment type="caution">
    <text evidence="1">The sequence shown here is derived from an EMBL/GenBank/DDBJ whole genome shotgun (WGS) entry which is preliminary data.</text>
</comment>